<feature type="compositionally biased region" description="Polar residues" evidence="4">
    <location>
        <begin position="186"/>
        <end position="195"/>
    </location>
</feature>
<feature type="domain" description="Rhodanese" evidence="5">
    <location>
        <begin position="196"/>
        <end position="290"/>
    </location>
</feature>
<dbReference type="CDD" id="cd01448">
    <property type="entry name" value="TST_Repeat_1"/>
    <property type="match status" value="1"/>
</dbReference>
<organism evidence="6 7">
    <name type="scientific">Corynebacterium massiliense DSM 45435</name>
    <dbReference type="NCBI Taxonomy" id="1121364"/>
    <lineage>
        <taxon>Bacteria</taxon>
        <taxon>Bacillati</taxon>
        <taxon>Actinomycetota</taxon>
        <taxon>Actinomycetes</taxon>
        <taxon>Mycobacteriales</taxon>
        <taxon>Corynebacteriaceae</taxon>
        <taxon>Corynebacterium</taxon>
    </lineage>
</organism>
<feature type="domain" description="Rhodanese" evidence="5">
    <location>
        <begin position="30"/>
        <end position="137"/>
    </location>
</feature>
<dbReference type="PANTHER" id="PTHR43855:SF1">
    <property type="entry name" value="THIOSULFATE SULFURTRANSFERASE"/>
    <property type="match status" value="1"/>
</dbReference>
<dbReference type="PANTHER" id="PTHR43855">
    <property type="entry name" value="THIOSULFATE SULFURTRANSFERASE"/>
    <property type="match status" value="1"/>
</dbReference>
<dbReference type="GO" id="GO:0016787">
    <property type="term" value="F:hydrolase activity"/>
    <property type="evidence" value="ECO:0007669"/>
    <property type="project" value="UniProtKB-KW"/>
</dbReference>
<evidence type="ECO:0000256" key="4">
    <source>
        <dbReference type="SAM" id="MobiDB-lite"/>
    </source>
</evidence>
<evidence type="ECO:0000256" key="2">
    <source>
        <dbReference type="ARBA" id="ARBA00047549"/>
    </source>
</evidence>
<dbReference type="Gene3D" id="3.40.250.10">
    <property type="entry name" value="Rhodanese-like domain"/>
    <property type="match status" value="2"/>
</dbReference>
<gene>
    <name evidence="6" type="primary">sseA1</name>
    <name evidence="6" type="ORF">CMASS_02375</name>
</gene>
<dbReference type="PROSITE" id="PS50206">
    <property type="entry name" value="RHODANESE_3"/>
    <property type="match status" value="2"/>
</dbReference>
<dbReference type="PROSITE" id="PS00683">
    <property type="entry name" value="RHODANESE_2"/>
    <property type="match status" value="1"/>
</dbReference>
<keyword evidence="6" id="KW-0378">Hydrolase</keyword>
<accession>A0ABY7U7I4</accession>
<dbReference type="CDD" id="cd01449">
    <property type="entry name" value="TST_Repeat_2"/>
    <property type="match status" value="1"/>
</dbReference>
<proteinExistence type="predicted"/>
<protein>
    <recommendedName>
        <fullName evidence="3">Sulfurtransferase</fullName>
    </recommendedName>
</protein>
<dbReference type="InterPro" id="IPR051126">
    <property type="entry name" value="Thiosulfate_sulfurtransferase"/>
</dbReference>
<sequence length="291" mass="32869">MFDLDPYPPFQEYAHPGRLVSAPWLSARLGMKGLRVIEVDEDGLLYDIGHIPSATRIKFREELLDPLTRDIVTPEGFTALMRDKGINREDTVVLYGDKSNWWAAFALWIFQLYGHPDVRLLNGGRDAWMAEERDTSFMVDAHPESNYPEVSYADADERIFVEKLQEMLHAGTISLVDTRTPEEFSGQPTAESPQGDSRYGTTARHGHIPGATNLEWSRAVLPNGCFRPLSDLHVAFGNLEPDTPTALYSHVGAQAAHTWFVLKFLLGFSDVRVYDGSWAEWGNMIKMPVER</sequence>
<dbReference type="InterPro" id="IPR001763">
    <property type="entry name" value="Rhodanese-like_dom"/>
</dbReference>
<dbReference type="SMART" id="SM00450">
    <property type="entry name" value="RHOD"/>
    <property type="match status" value="2"/>
</dbReference>
<dbReference type="GO" id="GO:0004792">
    <property type="term" value="F:thiosulfate-cyanide sulfurtransferase activity"/>
    <property type="evidence" value="ECO:0007669"/>
    <property type="project" value="UniProtKB-EC"/>
</dbReference>
<dbReference type="EMBL" id="CP063189">
    <property type="protein sequence ID" value="WCZ31934.1"/>
    <property type="molecule type" value="Genomic_DNA"/>
</dbReference>
<keyword evidence="3 6" id="KW-0808">Transferase</keyword>
<name>A0ABY7U7I4_9CORY</name>
<comment type="catalytic activity">
    <reaction evidence="2">
        <text>thiosulfate + hydrogen cyanide = thiocyanate + sulfite + 2 H(+)</text>
        <dbReference type="Rhea" id="RHEA:16881"/>
        <dbReference type="ChEBI" id="CHEBI:15378"/>
        <dbReference type="ChEBI" id="CHEBI:17359"/>
        <dbReference type="ChEBI" id="CHEBI:18022"/>
        <dbReference type="ChEBI" id="CHEBI:18407"/>
        <dbReference type="ChEBI" id="CHEBI:33542"/>
        <dbReference type="EC" id="2.8.1.1"/>
    </reaction>
</comment>
<dbReference type="InterPro" id="IPR001307">
    <property type="entry name" value="Thiosulphate_STrfase_CS"/>
</dbReference>
<dbReference type="Proteomes" id="UP001220064">
    <property type="component" value="Chromosome"/>
</dbReference>
<evidence type="ECO:0000256" key="1">
    <source>
        <dbReference type="ARBA" id="ARBA00022737"/>
    </source>
</evidence>
<dbReference type="RefSeq" id="WP_022862635.1">
    <property type="nucleotide sequence ID" value="NZ_ATVG01000003.1"/>
</dbReference>
<keyword evidence="1" id="KW-0677">Repeat</keyword>
<dbReference type="InterPro" id="IPR036873">
    <property type="entry name" value="Rhodanese-like_dom_sf"/>
</dbReference>
<keyword evidence="7" id="KW-1185">Reference proteome</keyword>
<evidence type="ECO:0000313" key="7">
    <source>
        <dbReference type="Proteomes" id="UP001220064"/>
    </source>
</evidence>
<evidence type="ECO:0000313" key="6">
    <source>
        <dbReference type="EMBL" id="WCZ31934.1"/>
    </source>
</evidence>
<reference evidence="6 7" key="1">
    <citation type="submission" date="2020-10" db="EMBL/GenBank/DDBJ databases">
        <title>Complete genome sequence of Corynebacterium massiliense DSM 45435, type strain of Corynebacterium massiliense.</title>
        <authorList>
            <person name="Busche T."/>
            <person name="Kalinowski J."/>
            <person name="Ruckert C."/>
        </authorList>
    </citation>
    <scope>NUCLEOTIDE SEQUENCE [LARGE SCALE GENOMIC DNA]</scope>
    <source>
        <strain evidence="6 7">DSM 45435</strain>
    </source>
</reference>
<feature type="region of interest" description="Disordered" evidence="4">
    <location>
        <begin position="179"/>
        <end position="204"/>
    </location>
</feature>
<evidence type="ECO:0000259" key="5">
    <source>
        <dbReference type="PROSITE" id="PS50206"/>
    </source>
</evidence>
<evidence type="ECO:0000256" key="3">
    <source>
        <dbReference type="RuleBase" id="RU000507"/>
    </source>
</evidence>
<dbReference type="Pfam" id="PF00581">
    <property type="entry name" value="Rhodanese"/>
    <property type="match status" value="2"/>
</dbReference>
<dbReference type="SUPFAM" id="SSF52821">
    <property type="entry name" value="Rhodanese/Cell cycle control phosphatase"/>
    <property type="match status" value="2"/>
</dbReference>